<keyword evidence="3" id="KW-1185">Reference proteome</keyword>
<dbReference type="EMBL" id="HE650821">
    <property type="protein sequence ID" value="CCF55468.1"/>
    <property type="molecule type" value="Genomic_DNA"/>
</dbReference>
<dbReference type="RefSeq" id="XP_003954603.1">
    <property type="nucleotide sequence ID" value="XM_003954554.1"/>
</dbReference>
<dbReference type="HOGENOM" id="CLU_327620_0_0_1"/>
<feature type="coiled-coil region" evidence="1">
    <location>
        <begin position="103"/>
        <end position="130"/>
    </location>
</feature>
<accession>H2AM68</accession>
<dbReference type="eggNOG" id="ENOG502QQPQ">
    <property type="taxonomic scope" value="Eukaryota"/>
</dbReference>
<reference evidence="2 3" key="1">
    <citation type="journal article" date="2011" name="Proc. Natl. Acad. Sci. U.S.A.">
        <title>Evolutionary erosion of yeast sex chromosomes by mating-type switching accidents.</title>
        <authorList>
            <person name="Gordon J.L."/>
            <person name="Armisen D."/>
            <person name="Proux-Wera E."/>
            <person name="Oheigeartaigh S.S."/>
            <person name="Byrne K.P."/>
            <person name="Wolfe K.H."/>
        </authorList>
    </citation>
    <scope>NUCLEOTIDE SEQUENCE [LARGE SCALE GENOMIC DNA]</scope>
    <source>
        <strain evidence="3">ATCC 22294 / BCRC 22015 / CBS 2517 / CECT 1963 / NBRC 1671 / NRRL Y-8276</strain>
    </source>
</reference>
<dbReference type="FunCoup" id="H2AM68">
    <property type="interactions" value="302"/>
</dbReference>
<protein>
    <submittedName>
        <fullName evidence="2">Uncharacterized protein</fullName>
    </submittedName>
</protein>
<evidence type="ECO:0000256" key="1">
    <source>
        <dbReference type="SAM" id="Coils"/>
    </source>
</evidence>
<dbReference type="AlphaFoldDB" id="H2AM68"/>
<name>H2AM68_KAZAF</name>
<dbReference type="OrthoDB" id="185373at2759"/>
<dbReference type="KEGG" id="kaf:KAFR_0A00300"/>
<dbReference type="InParanoid" id="H2AM68"/>
<sequence length="893" mass="104071">MLLRHVANRGFCKTSSLIPRTVSRIVVYRHYRRKGGSNTKLLEHVPGIATSSGIGKNEILLAGKSKEEIESGLKKIGFENTDQPSDSAQDFFLRYLKHTNVVFKSSSKNLNHLKEELKQLSDDSEKFEVLIQYLLRESELEIKRYKLLGKDKIIQKKLDSLAAEHEKHSGSISEQTLETVVFNNLFLDTQEETDIYFTNINLILKILQDLCKNIPRNTMARYKSVVPISLLVELFEMFKLVPLRKKRKLGILLAGKLIYASKKVRMDPVNESFYINSLVAYGFYKDALKLFQSYKLEVNQRWWNELGMLIMLASNNLRGFSNLLKETDIKFPSSGHYLNIRVLKFAIKKYIFINNTDVLGSLVGRLLKICDHYGVIAPKEGTSRGIMFKTQEEANMYLNDMELPNEKHFTDIIQYFIHARDLDMIGKLFAKFIEYFSDEKSYLSAILSTKINLLKDFTELKALIASNNISSGKLQLFEEAFNRIISRYDCNDSLTNELLFDNLNSFIYNPLLTKTIENVLTCELTSQLDENTNSTDLLLQNSKNIVGLLKVLLSLNKESEAFNVLDILESKRNTFTQKVALPSNATINAHHYGVFLDHYTAKCKKTANKRTIDDYNSKVRRLLTKMNNNKVKFNSIFLSKVLRFYRSTKNLNECFRIINDLLTSKENDINVDNNELFYDRRGVTRLLYLEIWKIYYDYSILHYPDVVQKSNSPNWRRNRIKSISTLKIRPQYDLVWLLKLMINEDSILLDSRFYHLIASCFMKARNFEVVPCVLSLMFNNHDLKMNYHLLRFISVGIKNEFIISGMDRVLNEGDDMKEANSFATSEYYKRKEAGEFFTSGFENFQDPLKEIIKQILNLLKFKNPYDVNYTRVRTYYEQFEIDPSYFMNIVNNM</sequence>
<proteinExistence type="predicted"/>
<evidence type="ECO:0000313" key="2">
    <source>
        <dbReference type="EMBL" id="CCF55468.1"/>
    </source>
</evidence>
<gene>
    <name evidence="2" type="primary">KAFR0A00300</name>
    <name evidence="2" type="ORF">KAFR_0A00300</name>
</gene>
<dbReference type="Proteomes" id="UP000005220">
    <property type="component" value="Chromosome 1"/>
</dbReference>
<organism evidence="2 3">
    <name type="scientific">Kazachstania africana (strain ATCC 22294 / BCRC 22015 / CBS 2517 / CECT 1963 / NBRC 1671 / NRRL Y-8276)</name>
    <name type="common">Yeast</name>
    <name type="synonym">Kluyveromyces africanus</name>
    <dbReference type="NCBI Taxonomy" id="1071382"/>
    <lineage>
        <taxon>Eukaryota</taxon>
        <taxon>Fungi</taxon>
        <taxon>Dikarya</taxon>
        <taxon>Ascomycota</taxon>
        <taxon>Saccharomycotina</taxon>
        <taxon>Saccharomycetes</taxon>
        <taxon>Saccharomycetales</taxon>
        <taxon>Saccharomycetaceae</taxon>
        <taxon>Kazachstania</taxon>
    </lineage>
</organism>
<evidence type="ECO:0000313" key="3">
    <source>
        <dbReference type="Proteomes" id="UP000005220"/>
    </source>
</evidence>
<dbReference type="GeneID" id="13886136"/>
<keyword evidence="1" id="KW-0175">Coiled coil</keyword>